<accession>U9T361</accession>
<dbReference type="EMBL" id="KI295591">
    <property type="protein sequence ID" value="ESA02614.1"/>
    <property type="molecule type" value="Genomic_DNA"/>
</dbReference>
<proteinExistence type="predicted"/>
<gene>
    <name evidence="2" type="ORF">GLOINDRAFT_337282</name>
</gene>
<dbReference type="AlphaFoldDB" id="U9T361"/>
<protein>
    <submittedName>
        <fullName evidence="2">Uncharacterized protein</fullName>
    </submittedName>
</protein>
<feature type="compositionally biased region" description="Polar residues" evidence="1">
    <location>
        <begin position="1"/>
        <end position="23"/>
    </location>
</feature>
<evidence type="ECO:0000256" key="1">
    <source>
        <dbReference type="SAM" id="MobiDB-lite"/>
    </source>
</evidence>
<sequence length="104" mass="11803">MTSQDSQYQNNDYWQNGEYSSQAYIKKEPQDQTQDLPEGESSNRASELANNFLTNLTFTEAFSKLETSETTGDSKAQLSIDPVAYFCMKSYRAFESLGLSHSLF</sequence>
<name>U9T361_RHIID</name>
<evidence type="ECO:0000313" key="2">
    <source>
        <dbReference type="EMBL" id="ESA02614.1"/>
    </source>
</evidence>
<feature type="region of interest" description="Disordered" evidence="1">
    <location>
        <begin position="1"/>
        <end position="46"/>
    </location>
</feature>
<reference evidence="2" key="1">
    <citation type="submission" date="2013-07" db="EMBL/GenBank/DDBJ databases">
        <title>The genome of an arbuscular mycorrhizal fungus provides insights into the evolution of the oldest plant symbiosis.</title>
        <authorList>
            <consortium name="DOE Joint Genome Institute"/>
            <person name="Tisserant E."/>
            <person name="Malbreil M."/>
            <person name="Kuo A."/>
            <person name="Kohler A."/>
            <person name="Symeonidi A."/>
            <person name="Balestrini R."/>
            <person name="Charron P."/>
            <person name="Duensing N."/>
            <person name="Frei-dit-Frey N."/>
            <person name="Gianinazzi-Pearson V."/>
            <person name="Gilbert B."/>
            <person name="Handa Y."/>
            <person name="Hijri M."/>
            <person name="Kaul R."/>
            <person name="Kawaguchi M."/>
            <person name="Krajinski F."/>
            <person name="Lammers P."/>
            <person name="Lapierre D."/>
            <person name="Masclaux F.G."/>
            <person name="Murat C."/>
            <person name="Morin E."/>
            <person name="Ndikumana S."/>
            <person name="Pagni M."/>
            <person name="Petitpierre D."/>
            <person name="Requena N."/>
            <person name="Rosikiewicz P."/>
            <person name="Riley R."/>
            <person name="Saito K."/>
            <person name="San Clemente H."/>
            <person name="Shapiro H."/>
            <person name="van Tuinen D."/>
            <person name="Becard G."/>
            <person name="Bonfante P."/>
            <person name="Paszkowski U."/>
            <person name="Shachar-Hill Y."/>
            <person name="Young J.P."/>
            <person name="Sanders I.R."/>
            <person name="Henrissat B."/>
            <person name="Rensing S.A."/>
            <person name="Grigoriev I.V."/>
            <person name="Corradi N."/>
            <person name="Roux C."/>
            <person name="Martin F."/>
        </authorList>
    </citation>
    <scope>NUCLEOTIDE SEQUENCE</scope>
    <source>
        <strain evidence="2">DAOM 197198</strain>
    </source>
</reference>
<organism evidence="2">
    <name type="scientific">Rhizophagus irregularis (strain DAOM 181602 / DAOM 197198 / MUCL 43194)</name>
    <name type="common">Arbuscular mycorrhizal fungus</name>
    <name type="synonym">Glomus intraradices</name>
    <dbReference type="NCBI Taxonomy" id="747089"/>
    <lineage>
        <taxon>Eukaryota</taxon>
        <taxon>Fungi</taxon>
        <taxon>Fungi incertae sedis</taxon>
        <taxon>Mucoromycota</taxon>
        <taxon>Glomeromycotina</taxon>
        <taxon>Glomeromycetes</taxon>
        <taxon>Glomerales</taxon>
        <taxon>Glomeraceae</taxon>
        <taxon>Rhizophagus</taxon>
    </lineage>
</organism>
<feature type="compositionally biased region" description="Polar residues" evidence="1">
    <location>
        <begin position="31"/>
        <end position="46"/>
    </location>
</feature>
<dbReference type="VEuPathDB" id="FungiDB:RhiirFUN_018967"/>
<dbReference type="HOGENOM" id="CLU_2251489_0_0_1"/>